<evidence type="ECO:0000313" key="2">
    <source>
        <dbReference type="EMBL" id="KAF0935467.1"/>
    </source>
</evidence>
<sequence length="61" mass="6500">MAGNKPLGRPRPRRSIGAEFCRGLEPPSPGGKFGGLRSSDPPSEVWRGSVTRSLPRSLRGA</sequence>
<dbReference type="AlphaFoldDB" id="A0A6G1FEY4"/>
<evidence type="ECO:0000313" key="3">
    <source>
        <dbReference type="Proteomes" id="UP000479710"/>
    </source>
</evidence>
<gene>
    <name evidence="2" type="ORF">E2562_033610</name>
</gene>
<comment type="caution">
    <text evidence="2">The sequence shown here is derived from an EMBL/GenBank/DDBJ whole genome shotgun (WGS) entry which is preliminary data.</text>
</comment>
<keyword evidence="3" id="KW-1185">Reference proteome</keyword>
<organism evidence="2 3">
    <name type="scientific">Oryza meyeriana var. granulata</name>
    <dbReference type="NCBI Taxonomy" id="110450"/>
    <lineage>
        <taxon>Eukaryota</taxon>
        <taxon>Viridiplantae</taxon>
        <taxon>Streptophyta</taxon>
        <taxon>Embryophyta</taxon>
        <taxon>Tracheophyta</taxon>
        <taxon>Spermatophyta</taxon>
        <taxon>Magnoliopsida</taxon>
        <taxon>Liliopsida</taxon>
        <taxon>Poales</taxon>
        <taxon>Poaceae</taxon>
        <taxon>BOP clade</taxon>
        <taxon>Oryzoideae</taxon>
        <taxon>Oryzeae</taxon>
        <taxon>Oryzinae</taxon>
        <taxon>Oryza</taxon>
        <taxon>Oryza meyeriana</taxon>
    </lineage>
</organism>
<reference evidence="2 3" key="1">
    <citation type="submission" date="2019-11" db="EMBL/GenBank/DDBJ databases">
        <title>Whole genome sequence of Oryza granulata.</title>
        <authorList>
            <person name="Li W."/>
        </authorList>
    </citation>
    <scope>NUCLEOTIDE SEQUENCE [LARGE SCALE GENOMIC DNA]</scope>
    <source>
        <strain evidence="3">cv. Menghai</strain>
        <tissue evidence="2">Leaf</tissue>
    </source>
</reference>
<evidence type="ECO:0000256" key="1">
    <source>
        <dbReference type="SAM" id="MobiDB-lite"/>
    </source>
</evidence>
<name>A0A6G1FEY4_9ORYZ</name>
<feature type="region of interest" description="Disordered" evidence="1">
    <location>
        <begin position="1"/>
        <end position="61"/>
    </location>
</feature>
<dbReference type="Proteomes" id="UP000479710">
    <property type="component" value="Unassembled WGS sequence"/>
</dbReference>
<accession>A0A6G1FEY4</accession>
<protein>
    <submittedName>
        <fullName evidence="2">Uncharacterized protein</fullName>
    </submittedName>
</protein>
<proteinExistence type="predicted"/>
<dbReference type="EMBL" id="SPHZ02000001">
    <property type="protein sequence ID" value="KAF0935467.1"/>
    <property type="molecule type" value="Genomic_DNA"/>
</dbReference>